<evidence type="ECO:0000256" key="6">
    <source>
        <dbReference type="ARBA" id="ARBA00022964"/>
    </source>
</evidence>
<comment type="catalytic activity">
    <reaction evidence="1">
        <text>1,2-dihydroxy-5-(methylsulfanyl)pent-1-en-3-one + O2 = 4-methylsulfanyl-2-oxobutanoate + formate + 2 H(+)</text>
        <dbReference type="Rhea" id="RHEA:24504"/>
        <dbReference type="ChEBI" id="CHEBI:15378"/>
        <dbReference type="ChEBI" id="CHEBI:15379"/>
        <dbReference type="ChEBI" id="CHEBI:15740"/>
        <dbReference type="ChEBI" id="CHEBI:16723"/>
        <dbReference type="ChEBI" id="CHEBI:49252"/>
        <dbReference type="EC" id="1.13.11.54"/>
    </reaction>
</comment>
<name>A0AAW0JJU3_MYOGA</name>
<keyword evidence="6" id="KW-0223">Dioxygenase</keyword>
<reference evidence="11 12" key="1">
    <citation type="journal article" date="2023" name="bioRxiv">
        <title>Conserved and derived expression patterns and positive selection on dental genes reveal complex evolutionary context of ever-growing rodent molars.</title>
        <authorList>
            <person name="Calamari Z.T."/>
            <person name="Song A."/>
            <person name="Cohen E."/>
            <person name="Akter M."/>
            <person name="Roy R.D."/>
            <person name="Hallikas O."/>
            <person name="Christensen M.M."/>
            <person name="Li P."/>
            <person name="Marangoni P."/>
            <person name="Jernvall J."/>
            <person name="Klein O.D."/>
        </authorList>
    </citation>
    <scope>NUCLEOTIDE SEQUENCE [LARGE SCALE GENOMIC DNA]</scope>
    <source>
        <strain evidence="11">V071</strain>
    </source>
</reference>
<evidence type="ECO:0000256" key="9">
    <source>
        <dbReference type="ARBA" id="ARBA00023167"/>
    </source>
</evidence>
<dbReference type="EMBL" id="JBBHLL010000033">
    <property type="protein sequence ID" value="KAK7826666.1"/>
    <property type="molecule type" value="Genomic_DNA"/>
</dbReference>
<evidence type="ECO:0000256" key="7">
    <source>
        <dbReference type="ARBA" id="ARBA00023002"/>
    </source>
</evidence>
<feature type="non-terminal residue" evidence="11">
    <location>
        <position position="1"/>
    </location>
</feature>
<dbReference type="InterPro" id="IPR004313">
    <property type="entry name" value="ARD"/>
</dbReference>
<keyword evidence="3" id="KW-0533">Nickel</keyword>
<comment type="cofactor">
    <cofactor evidence="2">
        <name>Fe(2+)</name>
        <dbReference type="ChEBI" id="CHEBI:29033"/>
    </cofactor>
</comment>
<feature type="non-terminal residue" evidence="11">
    <location>
        <position position="76"/>
    </location>
</feature>
<dbReference type="PANTHER" id="PTHR23418:SF0">
    <property type="entry name" value="ACIREDUCTONE DIOXYGENASE"/>
    <property type="match status" value="1"/>
</dbReference>
<dbReference type="InterPro" id="IPR014710">
    <property type="entry name" value="RmlC-like_jellyroll"/>
</dbReference>
<dbReference type="AlphaFoldDB" id="A0AAW0JJU3"/>
<dbReference type="GO" id="GO:0046872">
    <property type="term" value="F:metal ion binding"/>
    <property type="evidence" value="ECO:0007669"/>
    <property type="project" value="UniProtKB-KW"/>
</dbReference>
<dbReference type="Pfam" id="PF03079">
    <property type="entry name" value="ARD"/>
    <property type="match status" value="1"/>
</dbReference>
<evidence type="ECO:0000256" key="1">
    <source>
        <dbReference type="ARBA" id="ARBA00000428"/>
    </source>
</evidence>
<keyword evidence="4" id="KW-0028">Amino-acid biosynthesis</keyword>
<evidence type="ECO:0000256" key="5">
    <source>
        <dbReference type="ARBA" id="ARBA00022723"/>
    </source>
</evidence>
<sequence>SAFVYLLKPFRGSHTMPEDHQHLDEEIYYIMEGSRYISVKDREDKCFLLSMGQGVMSTLPCAIYHQFTLDENYMEA</sequence>
<keyword evidence="12" id="KW-1185">Reference proteome</keyword>
<keyword evidence="8" id="KW-0408">Iron</keyword>
<dbReference type="Gene3D" id="2.60.120.10">
    <property type="entry name" value="Jelly Rolls"/>
    <property type="match status" value="1"/>
</dbReference>
<accession>A0AAW0JJU3</accession>
<evidence type="ECO:0000256" key="10">
    <source>
        <dbReference type="ARBA" id="ARBA00039005"/>
    </source>
</evidence>
<organism evidence="11 12">
    <name type="scientific">Myodes glareolus</name>
    <name type="common">Bank vole</name>
    <name type="synonym">Clethrionomys glareolus</name>
    <dbReference type="NCBI Taxonomy" id="447135"/>
    <lineage>
        <taxon>Eukaryota</taxon>
        <taxon>Metazoa</taxon>
        <taxon>Chordata</taxon>
        <taxon>Craniata</taxon>
        <taxon>Vertebrata</taxon>
        <taxon>Euteleostomi</taxon>
        <taxon>Mammalia</taxon>
        <taxon>Eutheria</taxon>
        <taxon>Euarchontoglires</taxon>
        <taxon>Glires</taxon>
        <taxon>Rodentia</taxon>
        <taxon>Myomorpha</taxon>
        <taxon>Muroidea</taxon>
        <taxon>Cricetidae</taxon>
        <taxon>Arvicolinae</taxon>
        <taxon>Myodes</taxon>
    </lineage>
</organism>
<dbReference type="SUPFAM" id="SSF51182">
    <property type="entry name" value="RmlC-like cupins"/>
    <property type="match status" value="1"/>
</dbReference>
<comment type="caution">
    <text evidence="11">The sequence shown here is derived from an EMBL/GenBank/DDBJ whole genome shotgun (WGS) entry which is preliminary data.</text>
</comment>
<protein>
    <recommendedName>
        <fullName evidence="10">acireductone dioxygenase (Fe(2+)-requiring)</fullName>
        <ecNumber evidence="10">1.13.11.54</ecNumber>
    </recommendedName>
</protein>
<evidence type="ECO:0000313" key="12">
    <source>
        <dbReference type="Proteomes" id="UP001488838"/>
    </source>
</evidence>
<proteinExistence type="predicted"/>
<dbReference type="InterPro" id="IPR011051">
    <property type="entry name" value="RmlC_Cupin_sf"/>
</dbReference>
<keyword evidence="9" id="KW-0486">Methionine biosynthesis</keyword>
<gene>
    <name evidence="11" type="ORF">U0070_007828</name>
</gene>
<dbReference type="GO" id="GO:0010309">
    <property type="term" value="F:acireductone dioxygenase [iron(II)-requiring] activity"/>
    <property type="evidence" value="ECO:0007669"/>
    <property type="project" value="UniProtKB-EC"/>
</dbReference>
<evidence type="ECO:0000313" key="11">
    <source>
        <dbReference type="EMBL" id="KAK7826666.1"/>
    </source>
</evidence>
<dbReference type="GO" id="GO:0009086">
    <property type="term" value="P:methionine biosynthetic process"/>
    <property type="evidence" value="ECO:0007669"/>
    <property type="project" value="UniProtKB-KW"/>
</dbReference>
<evidence type="ECO:0000256" key="3">
    <source>
        <dbReference type="ARBA" id="ARBA00022596"/>
    </source>
</evidence>
<evidence type="ECO:0000256" key="2">
    <source>
        <dbReference type="ARBA" id="ARBA00001954"/>
    </source>
</evidence>
<evidence type="ECO:0000256" key="4">
    <source>
        <dbReference type="ARBA" id="ARBA00022605"/>
    </source>
</evidence>
<keyword evidence="5" id="KW-0479">Metal-binding</keyword>
<evidence type="ECO:0000256" key="8">
    <source>
        <dbReference type="ARBA" id="ARBA00023004"/>
    </source>
</evidence>
<keyword evidence="7" id="KW-0560">Oxidoreductase</keyword>
<dbReference type="EC" id="1.13.11.54" evidence="10"/>
<dbReference type="Proteomes" id="UP001488838">
    <property type="component" value="Unassembled WGS sequence"/>
</dbReference>
<dbReference type="PANTHER" id="PTHR23418">
    <property type="entry name" value="ACIREDUCTONE DIOXYGENASE"/>
    <property type="match status" value="1"/>
</dbReference>